<feature type="region of interest" description="Disordered" evidence="1">
    <location>
        <begin position="53"/>
        <end position="72"/>
    </location>
</feature>
<gene>
    <name evidence="2" type="ORF">DERYTH_LOCUS25808</name>
</gene>
<proteinExistence type="predicted"/>
<accession>A0A9N9K780</accession>
<dbReference type="AlphaFoldDB" id="A0A9N9K780"/>
<evidence type="ECO:0000313" key="2">
    <source>
        <dbReference type="EMBL" id="CAG8813495.1"/>
    </source>
</evidence>
<keyword evidence="3" id="KW-1185">Reference proteome</keyword>
<comment type="caution">
    <text evidence="2">The sequence shown here is derived from an EMBL/GenBank/DDBJ whole genome shotgun (WGS) entry which is preliminary data.</text>
</comment>
<feature type="region of interest" description="Disordered" evidence="1">
    <location>
        <begin position="1"/>
        <end position="31"/>
    </location>
</feature>
<dbReference type="Proteomes" id="UP000789405">
    <property type="component" value="Unassembled WGS sequence"/>
</dbReference>
<organism evidence="2 3">
    <name type="scientific">Dentiscutata erythropus</name>
    <dbReference type="NCBI Taxonomy" id="1348616"/>
    <lineage>
        <taxon>Eukaryota</taxon>
        <taxon>Fungi</taxon>
        <taxon>Fungi incertae sedis</taxon>
        <taxon>Mucoromycota</taxon>
        <taxon>Glomeromycotina</taxon>
        <taxon>Glomeromycetes</taxon>
        <taxon>Diversisporales</taxon>
        <taxon>Gigasporaceae</taxon>
        <taxon>Dentiscutata</taxon>
    </lineage>
</organism>
<protein>
    <submittedName>
        <fullName evidence="2">1896_t:CDS:1</fullName>
    </submittedName>
</protein>
<feature type="non-terminal residue" evidence="2">
    <location>
        <position position="72"/>
    </location>
</feature>
<sequence length="72" mass="8194">QVNEEIEASSSSQSQEVQNKANMSVEEKQNNKILIEESANTTLTDKEQHINLYRNTSTNRAENNANTPKQWS</sequence>
<reference evidence="2" key="1">
    <citation type="submission" date="2021-06" db="EMBL/GenBank/DDBJ databases">
        <authorList>
            <person name="Kallberg Y."/>
            <person name="Tangrot J."/>
            <person name="Rosling A."/>
        </authorList>
    </citation>
    <scope>NUCLEOTIDE SEQUENCE</scope>
    <source>
        <strain evidence="2">MA453B</strain>
    </source>
</reference>
<feature type="non-terminal residue" evidence="2">
    <location>
        <position position="1"/>
    </location>
</feature>
<evidence type="ECO:0000256" key="1">
    <source>
        <dbReference type="SAM" id="MobiDB-lite"/>
    </source>
</evidence>
<name>A0A9N9K780_9GLOM</name>
<dbReference type="EMBL" id="CAJVPY010050178">
    <property type="protein sequence ID" value="CAG8813495.1"/>
    <property type="molecule type" value="Genomic_DNA"/>
</dbReference>
<evidence type="ECO:0000313" key="3">
    <source>
        <dbReference type="Proteomes" id="UP000789405"/>
    </source>
</evidence>